<dbReference type="InterPro" id="IPR001584">
    <property type="entry name" value="Integrase_cat-core"/>
</dbReference>
<evidence type="ECO:0000313" key="3">
    <source>
        <dbReference type="Proteomes" id="UP000053815"/>
    </source>
</evidence>
<dbReference type="Gene3D" id="3.30.420.10">
    <property type="entry name" value="Ribonuclease H-like superfamily/Ribonuclease H"/>
    <property type="match status" value="1"/>
</dbReference>
<keyword evidence="3" id="KW-1185">Reference proteome</keyword>
<dbReference type="InterPro" id="IPR036397">
    <property type="entry name" value="RNaseH_sf"/>
</dbReference>
<dbReference type="AlphaFoldDB" id="A0A0C9MIA2"/>
<dbReference type="GO" id="GO:0003676">
    <property type="term" value="F:nucleic acid binding"/>
    <property type="evidence" value="ECO:0007669"/>
    <property type="project" value="InterPro"/>
</dbReference>
<dbReference type="InterPro" id="IPR012337">
    <property type="entry name" value="RNaseH-like_sf"/>
</dbReference>
<dbReference type="GO" id="GO:0015074">
    <property type="term" value="P:DNA integration"/>
    <property type="evidence" value="ECO:0007669"/>
    <property type="project" value="InterPro"/>
</dbReference>
<feature type="domain" description="Integrase catalytic" evidence="1">
    <location>
        <begin position="1"/>
        <end position="111"/>
    </location>
</feature>
<proteinExistence type="predicted"/>
<gene>
    <name evidence="2" type="ORF">MAM1_0148c06591</name>
</gene>
<evidence type="ECO:0000259" key="1">
    <source>
        <dbReference type="PROSITE" id="PS50994"/>
    </source>
</evidence>
<dbReference type="SUPFAM" id="SSF53098">
    <property type="entry name" value="Ribonuclease H-like"/>
    <property type="match status" value="1"/>
</dbReference>
<organism evidence="2">
    <name type="scientific">Mucor ambiguus</name>
    <dbReference type="NCBI Taxonomy" id="91626"/>
    <lineage>
        <taxon>Eukaryota</taxon>
        <taxon>Fungi</taxon>
        <taxon>Fungi incertae sedis</taxon>
        <taxon>Mucoromycota</taxon>
        <taxon>Mucoromycotina</taxon>
        <taxon>Mucoromycetes</taxon>
        <taxon>Mucorales</taxon>
        <taxon>Mucorineae</taxon>
        <taxon>Mucoraceae</taxon>
        <taxon>Mucor</taxon>
    </lineage>
</organism>
<sequence length="236" mass="26838">MIAQVLLYEVVLKYGLPERLISDNGSSYISDAMTLVLKQLGISRALTSVEHPQTDGSVERFSRTLKTSIAIVVGQEPNTWCEYLPFVTFAYNTAVQSSTQLTPFRIMHGRDSVIPLFPSVQVDYKDKDAVYKWGRFLNRTVPLTHSKAITNIKKAQAHQQNQYKHSRRVQGTYNPGDLVARRNVKVGGFPKQRWIGPWVIMKATNKDNTAYQIYNKKNPTSVSKANIGDLMKWYSH</sequence>
<reference evidence="2" key="1">
    <citation type="submission" date="2014-09" db="EMBL/GenBank/DDBJ databases">
        <title>Draft genome sequence of an oleaginous Mucoromycotina fungus Mucor ambiguus NBRC6742.</title>
        <authorList>
            <person name="Takeda I."/>
            <person name="Yamane N."/>
            <person name="Morita T."/>
            <person name="Tamano K."/>
            <person name="Machida M."/>
            <person name="Baker S."/>
            <person name="Koike H."/>
        </authorList>
    </citation>
    <scope>NUCLEOTIDE SEQUENCE</scope>
    <source>
        <strain evidence="2">NBRC 6742</strain>
    </source>
</reference>
<evidence type="ECO:0000313" key="2">
    <source>
        <dbReference type="EMBL" id="GAN07099.1"/>
    </source>
</evidence>
<protein>
    <recommendedName>
        <fullName evidence="1">Integrase catalytic domain-containing protein</fullName>
    </recommendedName>
</protein>
<dbReference type="InterPro" id="IPR050951">
    <property type="entry name" value="Retrovirus_Pol_polyprotein"/>
</dbReference>
<dbReference type="Proteomes" id="UP000053815">
    <property type="component" value="Unassembled WGS sequence"/>
</dbReference>
<dbReference type="PROSITE" id="PS50994">
    <property type="entry name" value="INTEGRASE"/>
    <property type="match status" value="1"/>
</dbReference>
<dbReference type="PANTHER" id="PTHR37984">
    <property type="entry name" value="PROTEIN CBG26694"/>
    <property type="match status" value="1"/>
</dbReference>
<dbReference type="STRING" id="91626.A0A0C9MIA2"/>
<dbReference type="OrthoDB" id="2202254at2759"/>
<dbReference type="EMBL" id="DF836437">
    <property type="protein sequence ID" value="GAN07099.1"/>
    <property type="molecule type" value="Genomic_DNA"/>
</dbReference>
<accession>A0A0C9MIA2</accession>
<name>A0A0C9MIA2_9FUNG</name>
<dbReference type="GO" id="GO:0005634">
    <property type="term" value="C:nucleus"/>
    <property type="evidence" value="ECO:0007669"/>
    <property type="project" value="UniProtKB-ARBA"/>
</dbReference>
<dbReference type="PANTHER" id="PTHR37984:SF5">
    <property type="entry name" value="PROTEIN NYNRIN-LIKE"/>
    <property type="match status" value="1"/>
</dbReference>